<gene>
    <name evidence="8" type="ORF">PHMEG_00031586</name>
</gene>
<evidence type="ECO:0000256" key="3">
    <source>
        <dbReference type="ARBA" id="ARBA00022630"/>
    </source>
</evidence>
<evidence type="ECO:0000313" key="9">
    <source>
        <dbReference type="Proteomes" id="UP000198211"/>
    </source>
</evidence>
<evidence type="ECO:0000256" key="5">
    <source>
        <dbReference type="ARBA" id="ARBA00023002"/>
    </source>
</evidence>
<dbReference type="Pfam" id="PF01266">
    <property type="entry name" value="DAO"/>
    <property type="match status" value="1"/>
</dbReference>
<dbReference type="Gene3D" id="3.40.50.720">
    <property type="entry name" value="NAD(P)-binding Rossmann-like Domain"/>
    <property type="match status" value="2"/>
</dbReference>
<evidence type="ECO:0000259" key="7">
    <source>
        <dbReference type="Pfam" id="PF01266"/>
    </source>
</evidence>
<comment type="caution">
    <text evidence="8">The sequence shown here is derived from an EMBL/GenBank/DDBJ whole genome shotgun (WGS) entry which is preliminary data.</text>
</comment>
<name>A0A225UWF4_9STRA</name>
<keyword evidence="4" id="KW-0274">FAD</keyword>
<evidence type="ECO:0000256" key="1">
    <source>
        <dbReference type="ARBA" id="ARBA00001974"/>
    </source>
</evidence>
<dbReference type="PANTHER" id="PTHR11530">
    <property type="entry name" value="D-AMINO ACID OXIDASE"/>
    <property type="match status" value="1"/>
</dbReference>
<dbReference type="AlphaFoldDB" id="A0A225UWF4"/>
<evidence type="ECO:0000313" key="8">
    <source>
        <dbReference type="EMBL" id="OWY97795.1"/>
    </source>
</evidence>
<sequence>MLIHKMITRADSRVVVVGGGVIGLTSAMALLQSGFGHVHVVAEYFDATTSHVAGGLWMPFSLPDDADPAKPRCVHKWCEMSYEWLMQVMRKNGEEAGIHVVEGVEVSSEGPPLVVHPYWAHCVENFRLLSHEEAAKVSPDAEHGFAFGTIIYNTGVFMKWLQEEVRKLGGTFEKRRVTELDAEVCDLLVNCSGMVN</sequence>
<dbReference type="GO" id="GO:0019478">
    <property type="term" value="P:D-amino acid catabolic process"/>
    <property type="evidence" value="ECO:0007669"/>
    <property type="project" value="TreeGrafter"/>
</dbReference>
<dbReference type="GO" id="GO:0071949">
    <property type="term" value="F:FAD binding"/>
    <property type="evidence" value="ECO:0007669"/>
    <property type="project" value="InterPro"/>
</dbReference>
<keyword evidence="5" id="KW-0560">Oxidoreductase</keyword>
<evidence type="ECO:0000256" key="6">
    <source>
        <dbReference type="SAM" id="Phobius"/>
    </source>
</evidence>
<dbReference type="GO" id="GO:0003884">
    <property type="term" value="F:D-amino-acid oxidase activity"/>
    <property type="evidence" value="ECO:0007669"/>
    <property type="project" value="InterPro"/>
</dbReference>
<feature type="transmembrane region" description="Helical" evidence="6">
    <location>
        <begin position="12"/>
        <end position="31"/>
    </location>
</feature>
<dbReference type="InterPro" id="IPR006076">
    <property type="entry name" value="FAD-dep_OxRdtase"/>
</dbReference>
<keyword evidence="6" id="KW-0812">Transmembrane</keyword>
<dbReference type="OrthoDB" id="2015447at2759"/>
<dbReference type="EMBL" id="NBNE01010061">
    <property type="protein sequence ID" value="OWY97795.1"/>
    <property type="molecule type" value="Genomic_DNA"/>
</dbReference>
<dbReference type="Proteomes" id="UP000198211">
    <property type="component" value="Unassembled WGS sequence"/>
</dbReference>
<dbReference type="SUPFAM" id="SSF51971">
    <property type="entry name" value="Nucleotide-binding domain"/>
    <property type="match status" value="1"/>
</dbReference>
<reference evidence="9" key="1">
    <citation type="submission" date="2017-03" db="EMBL/GenBank/DDBJ databases">
        <title>Phytopthora megakarya and P. palmivora, two closely related causual agents of cacao black pod achieved similar genome size and gene model numbers by different mechanisms.</title>
        <authorList>
            <person name="Ali S."/>
            <person name="Shao J."/>
            <person name="Larry D.J."/>
            <person name="Kronmiller B."/>
            <person name="Shen D."/>
            <person name="Strem M.D."/>
            <person name="Melnick R.L."/>
            <person name="Guiltinan M.J."/>
            <person name="Tyler B.M."/>
            <person name="Meinhardt L.W."/>
            <person name="Bailey B.A."/>
        </authorList>
    </citation>
    <scope>NUCLEOTIDE SEQUENCE [LARGE SCALE GENOMIC DNA]</scope>
    <source>
        <strain evidence="9">zdho120</strain>
    </source>
</reference>
<keyword evidence="9" id="KW-1185">Reference proteome</keyword>
<evidence type="ECO:0000256" key="4">
    <source>
        <dbReference type="ARBA" id="ARBA00022827"/>
    </source>
</evidence>
<organism evidence="8 9">
    <name type="scientific">Phytophthora megakarya</name>
    <dbReference type="NCBI Taxonomy" id="4795"/>
    <lineage>
        <taxon>Eukaryota</taxon>
        <taxon>Sar</taxon>
        <taxon>Stramenopiles</taxon>
        <taxon>Oomycota</taxon>
        <taxon>Peronosporomycetes</taxon>
        <taxon>Peronosporales</taxon>
        <taxon>Peronosporaceae</taxon>
        <taxon>Phytophthora</taxon>
    </lineage>
</organism>
<proteinExistence type="inferred from homology"/>
<dbReference type="STRING" id="4795.A0A225UWF4"/>
<protein>
    <submittedName>
        <fullName evidence="8">D-aspartate oxidase</fullName>
    </submittedName>
</protein>
<feature type="domain" description="FAD dependent oxidoreductase" evidence="7">
    <location>
        <begin position="13"/>
        <end position="193"/>
    </location>
</feature>
<evidence type="ECO:0000256" key="2">
    <source>
        <dbReference type="ARBA" id="ARBA00006730"/>
    </source>
</evidence>
<dbReference type="PANTHER" id="PTHR11530:SF11">
    <property type="entry name" value="D-ASPARTATE OXIDASE"/>
    <property type="match status" value="1"/>
</dbReference>
<accession>A0A225UWF4</accession>
<dbReference type="InterPro" id="IPR023209">
    <property type="entry name" value="DAO"/>
</dbReference>
<keyword evidence="6" id="KW-0472">Membrane</keyword>
<comment type="cofactor">
    <cofactor evidence="1">
        <name>FAD</name>
        <dbReference type="ChEBI" id="CHEBI:57692"/>
    </cofactor>
</comment>
<dbReference type="GO" id="GO:0005737">
    <property type="term" value="C:cytoplasm"/>
    <property type="evidence" value="ECO:0007669"/>
    <property type="project" value="TreeGrafter"/>
</dbReference>
<comment type="similarity">
    <text evidence="2">Belongs to the DAMOX/DASOX family.</text>
</comment>
<keyword evidence="3" id="KW-0285">Flavoprotein</keyword>
<keyword evidence="6" id="KW-1133">Transmembrane helix</keyword>